<evidence type="ECO:0000313" key="3">
    <source>
        <dbReference type="Proteomes" id="UP000054342"/>
    </source>
</evidence>
<dbReference type="AlphaFoldDB" id="A0A0D2EKC4"/>
<dbReference type="RefSeq" id="XP_013315669.1">
    <property type="nucleotide sequence ID" value="XM_013460215.1"/>
</dbReference>
<dbReference type="Proteomes" id="UP000054342">
    <property type="component" value="Unassembled WGS sequence"/>
</dbReference>
<proteinExistence type="predicted"/>
<feature type="region of interest" description="Disordered" evidence="1">
    <location>
        <begin position="76"/>
        <end position="95"/>
    </location>
</feature>
<name>A0A0D2EKC4_9EURO</name>
<protein>
    <submittedName>
        <fullName evidence="2">Uncharacterized protein</fullName>
    </submittedName>
</protein>
<organism evidence="2 3">
    <name type="scientific">Exophiala xenobiotica</name>
    <dbReference type="NCBI Taxonomy" id="348802"/>
    <lineage>
        <taxon>Eukaryota</taxon>
        <taxon>Fungi</taxon>
        <taxon>Dikarya</taxon>
        <taxon>Ascomycota</taxon>
        <taxon>Pezizomycotina</taxon>
        <taxon>Eurotiomycetes</taxon>
        <taxon>Chaetothyriomycetidae</taxon>
        <taxon>Chaetothyriales</taxon>
        <taxon>Herpotrichiellaceae</taxon>
        <taxon>Exophiala</taxon>
    </lineage>
</organism>
<accession>A0A0D2EKC4</accession>
<sequence>MRGRTSTDPWRSRSRLVSESIRDACCVMQRPDSSQRAPVPRKSDAVMPGIAIPAPTVEQVSLQCAYIAFNAASSRYSNSSAPCTEHSCGSKGLRTYDRPEAKEANMKIGGQIIGF</sequence>
<keyword evidence="3" id="KW-1185">Reference proteome</keyword>
<dbReference type="HOGENOM" id="CLU_2109057_0_0_1"/>
<evidence type="ECO:0000256" key="1">
    <source>
        <dbReference type="SAM" id="MobiDB-lite"/>
    </source>
</evidence>
<dbReference type="GeneID" id="25329303"/>
<gene>
    <name evidence="2" type="ORF">PV05_07395</name>
</gene>
<evidence type="ECO:0000313" key="2">
    <source>
        <dbReference type="EMBL" id="KIW55085.1"/>
    </source>
</evidence>
<dbReference type="EMBL" id="KN847320">
    <property type="protein sequence ID" value="KIW55085.1"/>
    <property type="molecule type" value="Genomic_DNA"/>
</dbReference>
<reference evidence="2 3" key="1">
    <citation type="submission" date="2015-01" db="EMBL/GenBank/DDBJ databases">
        <title>The Genome Sequence of Exophiala xenobiotica CBS118157.</title>
        <authorList>
            <consortium name="The Broad Institute Genomics Platform"/>
            <person name="Cuomo C."/>
            <person name="de Hoog S."/>
            <person name="Gorbushina A."/>
            <person name="Stielow B."/>
            <person name="Teixiera M."/>
            <person name="Abouelleil A."/>
            <person name="Chapman S.B."/>
            <person name="Priest M."/>
            <person name="Young S.K."/>
            <person name="Wortman J."/>
            <person name="Nusbaum C."/>
            <person name="Birren B."/>
        </authorList>
    </citation>
    <scope>NUCLEOTIDE SEQUENCE [LARGE SCALE GENOMIC DNA]</scope>
    <source>
        <strain evidence="2 3">CBS 118157</strain>
    </source>
</reference>